<accession>A0A0A8Y2X3</accession>
<evidence type="ECO:0000313" key="1">
    <source>
        <dbReference type="EMBL" id="JAD20114.1"/>
    </source>
</evidence>
<reference evidence="1" key="2">
    <citation type="journal article" date="2015" name="Data Brief">
        <title>Shoot transcriptome of the giant reed, Arundo donax.</title>
        <authorList>
            <person name="Barrero R.A."/>
            <person name="Guerrero F.D."/>
            <person name="Moolhuijzen P."/>
            <person name="Goolsby J.A."/>
            <person name="Tidwell J."/>
            <person name="Bellgard S.E."/>
            <person name="Bellgard M.I."/>
        </authorList>
    </citation>
    <scope>NUCLEOTIDE SEQUENCE</scope>
    <source>
        <tissue evidence="1">Shoot tissue taken approximately 20 cm above the soil surface</tissue>
    </source>
</reference>
<organism evidence="1">
    <name type="scientific">Arundo donax</name>
    <name type="common">Giant reed</name>
    <name type="synonym">Donax arundinaceus</name>
    <dbReference type="NCBI Taxonomy" id="35708"/>
    <lineage>
        <taxon>Eukaryota</taxon>
        <taxon>Viridiplantae</taxon>
        <taxon>Streptophyta</taxon>
        <taxon>Embryophyta</taxon>
        <taxon>Tracheophyta</taxon>
        <taxon>Spermatophyta</taxon>
        <taxon>Magnoliopsida</taxon>
        <taxon>Liliopsida</taxon>
        <taxon>Poales</taxon>
        <taxon>Poaceae</taxon>
        <taxon>PACMAD clade</taxon>
        <taxon>Arundinoideae</taxon>
        <taxon>Arundineae</taxon>
        <taxon>Arundo</taxon>
    </lineage>
</organism>
<reference evidence="1" key="1">
    <citation type="submission" date="2014-09" db="EMBL/GenBank/DDBJ databases">
        <authorList>
            <person name="Magalhaes I.L.F."/>
            <person name="Oliveira U."/>
            <person name="Santos F.R."/>
            <person name="Vidigal T.H.D.A."/>
            <person name="Brescovit A.D."/>
            <person name="Santos A.J."/>
        </authorList>
    </citation>
    <scope>NUCLEOTIDE SEQUENCE</scope>
    <source>
        <tissue evidence="1">Shoot tissue taken approximately 20 cm above the soil surface</tissue>
    </source>
</reference>
<sequence>MISTQSCHTVVICKVTIGYHKMHLSPVLFLVHIGFHRIMPLCS</sequence>
<dbReference type="EMBL" id="GBRH01277781">
    <property type="protein sequence ID" value="JAD20114.1"/>
    <property type="molecule type" value="Transcribed_RNA"/>
</dbReference>
<dbReference type="AlphaFoldDB" id="A0A0A8Y2X3"/>
<protein>
    <submittedName>
        <fullName evidence="1">Uncharacterized protein</fullName>
    </submittedName>
</protein>
<proteinExistence type="predicted"/>
<name>A0A0A8Y2X3_ARUDO</name>